<dbReference type="InterPro" id="IPR000212">
    <property type="entry name" value="DNA_helicase_UvrD/REP"/>
</dbReference>
<dbReference type="Proteomes" id="UP001595758">
    <property type="component" value="Unassembled WGS sequence"/>
</dbReference>
<evidence type="ECO:0000259" key="10">
    <source>
        <dbReference type="PROSITE" id="PS51198"/>
    </source>
</evidence>
<dbReference type="EMBL" id="JBHSAB010000028">
    <property type="protein sequence ID" value="MFC3909666.1"/>
    <property type="molecule type" value="Genomic_DNA"/>
</dbReference>
<dbReference type="PANTHER" id="PTHR11070">
    <property type="entry name" value="UVRD / RECB / PCRA DNA HELICASE FAMILY MEMBER"/>
    <property type="match status" value="1"/>
</dbReference>
<evidence type="ECO:0000256" key="2">
    <source>
        <dbReference type="ARBA" id="ARBA00022801"/>
    </source>
</evidence>
<comment type="caution">
    <text evidence="11">The sequence shown here is derived from an EMBL/GenBank/DDBJ whole genome shotgun (WGS) entry which is preliminary data.</text>
</comment>
<keyword evidence="1 9" id="KW-0547">Nucleotide-binding</keyword>
<feature type="binding site" evidence="9">
    <location>
        <begin position="30"/>
        <end position="37"/>
    </location>
    <ligand>
        <name>ATP</name>
        <dbReference type="ChEBI" id="CHEBI:30616"/>
    </ligand>
</feature>
<dbReference type="InterPro" id="IPR027417">
    <property type="entry name" value="P-loop_NTPase"/>
</dbReference>
<dbReference type="Pfam" id="PF00580">
    <property type="entry name" value="UvrD-helicase"/>
    <property type="match status" value="2"/>
</dbReference>
<reference evidence="12" key="1">
    <citation type="journal article" date="2019" name="Int. J. Syst. Evol. Microbiol.">
        <title>The Global Catalogue of Microorganisms (GCM) 10K type strain sequencing project: providing services to taxonomists for standard genome sequencing and annotation.</title>
        <authorList>
            <consortium name="The Broad Institute Genomics Platform"/>
            <consortium name="The Broad Institute Genome Sequencing Center for Infectious Disease"/>
            <person name="Wu L."/>
            <person name="Ma J."/>
        </authorList>
    </citation>
    <scope>NUCLEOTIDE SEQUENCE [LARGE SCALE GENOMIC DNA]</scope>
    <source>
        <strain evidence="12">CCUG 59858</strain>
    </source>
</reference>
<evidence type="ECO:0000256" key="7">
    <source>
        <dbReference type="ARBA" id="ARBA00034808"/>
    </source>
</evidence>
<evidence type="ECO:0000256" key="1">
    <source>
        <dbReference type="ARBA" id="ARBA00022741"/>
    </source>
</evidence>
<comment type="catalytic activity">
    <reaction evidence="8">
        <text>ATP + H2O = ADP + phosphate + H(+)</text>
        <dbReference type="Rhea" id="RHEA:13065"/>
        <dbReference type="ChEBI" id="CHEBI:15377"/>
        <dbReference type="ChEBI" id="CHEBI:15378"/>
        <dbReference type="ChEBI" id="CHEBI:30616"/>
        <dbReference type="ChEBI" id="CHEBI:43474"/>
        <dbReference type="ChEBI" id="CHEBI:456216"/>
        <dbReference type="EC" id="5.6.2.4"/>
    </reaction>
</comment>
<evidence type="ECO:0000313" key="12">
    <source>
        <dbReference type="Proteomes" id="UP001595758"/>
    </source>
</evidence>
<name>A0ABV8CHH4_9GAMM</name>
<keyword evidence="3 9" id="KW-0347">Helicase</keyword>
<dbReference type="RefSeq" id="WP_382344097.1">
    <property type="nucleotide sequence ID" value="NZ_JBHSAB010000028.1"/>
</dbReference>
<dbReference type="InterPro" id="IPR014016">
    <property type="entry name" value="UvrD-like_ATP-bd"/>
</dbReference>
<evidence type="ECO:0000256" key="6">
    <source>
        <dbReference type="ARBA" id="ARBA00034617"/>
    </source>
</evidence>
<evidence type="ECO:0000256" key="4">
    <source>
        <dbReference type="ARBA" id="ARBA00022840"/>
    </source>
</evidence>
<sequence>MLDFNDAFSKATPEQQDIIKNASTSSAIISCPGSGKTFTVALRMIYRLANWESTHSGIALLSHTNIAITSFEKQFKELGYSALPISPHFVGTLDGFITRFLLLNFGHIVMGCEGSPTLVRGNEKIFNNQTQLNVFFSKFPINVVKLKIGIDTDGTPLFYSQEKGISYPIKQSQALQALTILGKQGFYTHDHARYWGSKILDEIPRLREILARRFPEIIVDEAQDTNIWQQRILCNLEQAGTQLMLVGDPDQAIFEFGMGNADHLNHHAQKKNVDNKKISKNIRSNQTIVTAIKPFGEATDMFSNNICSEQWQGAFFIKYNTNEENSALEKFSQYIRCNKLDEKHCAVIARSRDMVKKLTGDKSTYKSTVTHRFAKASLERDCHKNLLNAFDQCKELVLNLCEATQKWKALERDNTRNEIRKEFIKKLWSFVSDVENGLPCASLKAKSEWHPQLKKALQALCEELSSLEGFICPQKLGVTIKNTDLSDEPISSNVIPNKENGIHINTVHGVKGDTFDAVLYIMTEEHLKPLVNKLKGENFNSELLKIGYVAMTRPRHLLWLAIPAKAFIKYQQLLINVGFQHIPSQQDDYK</sequence>
<evidence type="ECO:0000256" key="9">
    <source>
        <dbReference type="PROSITE-ProRule" id="PRU00560"/>
    </source>
</evidence>
<evidence type="ECO:0000256" key="5">
    <source>
        <dbReference type="ARBA" id="ARBA00023235"/>
    </source>
</evidence>
<dbReference type="Pfam" id="PF13361">
    <property type="entry name" value="UvrD_C"/>
    <property type="match status" value="1"/>
</dbReference>
<gene>
    <name evidence="11" type="ORF">ACFORL_11350</name>
</gene>
<evidence type="ECO:0000256" key="8">
    <source>
        <dbReference type="ARBA" id="ARBA00048988"/>
    </source>
</evidence>
<keyword evidence="5" id="KW-0413">Isomerase</keyword>
<protein>
    <recommendedName>
        <fullName evidence="7">DNA 3'-5' helicase</fullName>
        <ecNumber evidence="7">5.6.2.4</ecNumber>
    </recommendedName>
</protein>
<accession>A0ABV8CHH4</accession>
<keyword evidence="4 9" id="KW-0067">ATP-binding</keyword>
<evidence type="ECO:0000313" key="11">
    <source>
        <dbReference type="EMBL" id="MFC3909666.1"/>
    </source>
</evidence>
<dbReference type="Gene3D" id="3.40.50.300">
    <property type="entry name" value="P-loop containing nucleotide triphosphate hydrolases"/>
    <property type="match status" value="2"/>
</dbReference>
<dbReference type="EC" id="5.6.2.4" evidence="7"/>
<keyword evidence="2 9" id="KW-0378">Hydrolase</keyword>
<comment type="catalytic activity">
    <reaction evidence="6">
        <text>Couples ATP hydrolysis with the unwinding of duplex DNA by translocating in the 3'-5' direction.</text>
        <dbReference type="EC" id="5.6.2.4"/>
    </reaction>
</comment>
<dbReference type="PROSITE" id="PS51198">
    <property type="entry name" value="UVRD_HELICASE_ATP_BIND"/>
    <property type="match status" value="1"/>
</dbReference>
<dbReference type="PANTHER" id="PTHR11070:SF3">
    <property type="entry name" value="DNA 3'-5' HELICASE"/>
    <property type="match status" value="1"/>
</dbReference>
<proteinExistence type="predicted"/>
<dbReference type="InterPro" id="IPR014017">
    <property type="entry name" value="DNA_helicase_UvrD-like_C"/>
</dbReference>
<feature type="domain" description="UvrD-like helicase ATP-binding" evidence="10">
    <location>
        <begin position="9"/>
        <end position="285"/>
    </location>
</feature>
<dbReference type="SUPFAM" id="SSF52540">
    <property type="entry name" value="P-loop containing nucleoside triphosphate hydrolases"/>
    <property type="match status" value="1"/>
</dbReference>
<keyword evidence="12" id="KW-1185">Reference proteome</keyword>
<organism evidence="11 12">
    <name type="scientific">Legionella dresdenensis</name>
    <dbReference type="NCBI Taxonomy" id="450200"/>
    <lineage>
        <taxon>Bacteria</taxon>
        <taxon>Pseudomonadati</taxon>
        <taxon>Pseudomonadota</taxon>
        <taxon>Gammaproteobacteria</taxon>
        <taxon>Legionellales</taxon>
        <taxon>Legionellaceae</taxon>
        <taxon>Legionella</taxon>
    </lineage>
</organism>
<evidence type="ECO:0000256" key="3">
    <source>
        <dbReference type="ARBA" id="ARBA00022806"/>
    </source>
</evidence>